<dbReference type="RefSeq" id="WP_091487240.1">
    <property type="nucleotide sequence ID" value="NZ_LT629692.1"/>
</dbReference>
<evidence type="ECO:0000313" key="1">
    <source>
        <dbReference type="EMBL" id="SDG69500.1"/>
    </source>
</evidence>
<reference evidence="1 2" key="1">
    <citation type="submission" date="2016-10" db="EMBL/GenBank/DDBJ databases">
        <authorList>
            <person name="de Groot N.N."/>
        </authorList>
    </citation>
    <scope>NUCLEOTIDE SEQUENCE [LARGE SCALE GENOMIC DNA]</scope>
    <source>
        <strain evidence="1 2">DSM 23142</strain>
    </source>
</reference>
<dbReference type="STRING" id="370764.SAMN04489810_1022"/>
<evidence type="ECO:0000313" key="2">
    <source>
        <dbReference type="Proteomes" id="UP000199009"/>
    </source>
</evidence>
<sequence length="207" mass="21120">MSAGRARLGPVLIAWRAASVAKRFDAGRALLGELVRELTGAVDVEIFRDCPRCGADDHGPPQVRGLPVAVSVSYAGEMVAVAAVRVVNAAAVGIDIEAHGSAHRVDELGPLFAPHPVPDLRGWTLVEAALKADRRGLNVDPSTVRLDRAATTILGEGFAVSRPDDADPVTAAAAPGPEGFVLSVAVRASCAAGSPAASAGAARPATR</sequence>
<protein>
    <recommendedName>
        <fullName evidence="3">4'-phosphopantetheinyl transferase</fullName>
    </recommendedName>
</protein>
<accession>A0A1G7WEB3</accession>
<name>A0A1G7WEB3_9MICO</name>
<evidence type="ECO:0008006" key="3">
    <source>
        <dbReference type="Google" id="ProtNLM"/>
    </source>
</evidence>
<dbReference type="Gene3D" id="3.90.470.20">
    <property type="entry name" value="4'-phosphopantetheinyl transferase domain"/>
    <property type="match status" value="1"/>
</dbReference>
<keyword evidence="2" id="KW-1185">Reference proteome</keyword>
<dbReference type="SUPFAM" id="SSF56214">
    <property type="entry name" value="4'-phosphopantetheinyl transferase"/>
    <property type="match status" value="1"/>
</dbReference>
<dbReference type="GO" id="GO:0000287">
    <property type="term" value="F:magnesium ion binding"/>
    <property type="evidence" value="ECO:0007669"/>
    <property type="project" value="InterPro"/>
</dbReference>
<dbReference type="EMBL" id="LT629692">
    <property type="protein sequence ID" value="SDG69500.1"/>
    <property type="molecule type" value="Genomic_DNA"/>
</dbReference>
<gene>
    <name evidence="1" type="ORF">SAMN04489810_1022</name>
</gene>
<dbReference type="Proteomes" id="UP000199009">
    <property type="component" value="Chromosome I"/>
</dbReference>
<dbReference type="OrthoDB" id="190168at2"/>
<dbReference type="InterPro" id="IPR037143">
    <property type="entry name" value="4-PPantetheinyl_Trfase_dom_sf"/>
</dbReference>
<organism evidence="1 2">
    <name type="scientific">Microbacterium pygmaeum</name>
    <dbReference type="NCBI Taxonomy" id="370764"/>
    <lineage>
        <taxon>Bacteria</taxon>
        <taxon>Bacillati</taxon>
        <taxon>Actinomycetota</taxon>
        <taxon>Actinomycetes</taxon>
        <taxon>Micrococcales</taxon>
        <taxon>Microbacteriaceae</taxon>
        <taxon>Microbacterium</taxon>
    </lineage>
</organism>
<dbReference type="GO" id="GO:0008897">
    <property type="term" value="F:holo-[acyl-carrier-protein] synthase activity"/>
    <property type="evidence" value="ECO:0007669"/>
    <property type="project" value="InterPro"/>
</dbReference>
<proteinExistence type="predicted"/>
<dbReference type="AlphaFoldDB" id="A0A1G7WEB3"/>